<comment type="pathway">
    <text evidence="2 13 14">Carbohydrate biosynthesis; gluconeogenesis.</text>
</comment>
<dbReference type="InterPro" id="IPR013785">
    <property type="entry name" value="Aldolase_TIM"/>
</dbReference>
<evidence type="ECO:0000256" key="14">
    <source>
        <dbReference type="RuleBase" id="RU363013"/>
    </source>
</evidence>
<feature type="binding site" evidence="13">
    <location>
        <position position="212"/>
    </location>
    <ligand>
        <name>substrate</name>
    </ligand>
</feature>
<dbReference type="InterPro" id="IPR020861">
    <property type="entry name" value="Triosephosphate_isomerase_AS"/>
</dbReference>
<evidence type="ECO:0000256" key="10">
    <source>
        <dbReference type="ARBA" id="ARBA00023152"/>
    </source>
</evidence>
<evidence type="ECO:0000256" key="11">
    <source>
        <dbReference type="ARBA" id="ARBA00023235"/>
    </source>
</evidence>
<evidence type="ECO:0000256" key="5">
    <source>
        <dbReference type="ARBA" id="ARBA00011738"/>
    </source>
</evidence>
<dbReference type="EMBL" id="CP017606">
    <property type="protein sequence ID" value="ATW30587.1"/>
    <property type="molecule type" value="Genomic_DNA"/>
</dbReference>
<evidence type="ECO:0000256" key="7">
    <source>
        <dbReference type="ARBA" id="ARBA00019397"/>
    </source>
</evidence>
<comment type="similarity">
    <text evidence="4 13 14">Belongs to the triosephosphate isomerase family.</text>
</comment>
<evidence type="ECO:0000256" key="1">
    <source>
        <dbReference type="ARBA" id="ARBA00000474"/>
    </source>
</evidence>
<dbReference type="GO" id="GO:0006096">
    <property type="term" value="P:glycolytic process"/>
    <property type="evidence" value="ECO:0007669"/>
    <property type="project" value="UniProtKB-UniRule"/>
</dbReference>
<keyword evidence="11 13" id="KW-0413">Isomerase</keyword>
<keyword evidence="8 13" id="KW-0312">Gluconeogenesis</keyword>
<comment type="subunit">
    <text evidence="5 13 14">Homodimer.</text>
</comment>
<dbReference type="GO" id="GO:0005829">
    <property type="term" value="C:cytosol"/>
    <property type="evidence" value="ECO:0007669"/>
    <property type="project" value="TreeGrafter"/>
</dbReference>
<evidence type="ECO:0000256" key="12">
    <source>
        <dbReference type="ARBA" id="ARBA00055680"/>
    </source>
</evidence>
<dbReference type="GO" id="GO:0046166">
    <property type="term" value="P:glyceraldehyde-3-phosphate biosynthetic process"/>
    <property type="evidence" value="ECO:0007669"/>
    <property type="project" value="TreeGrafter"/>
</dbReference>
<evidence type="ECO:0000256" key="4">
    <source>
        <dbReference type="ARBA" id="ARBA00007422"/>
    </source>
</evidence>
<evidence type="ECO:0000256" key="3">
    <source>
        <dbReference type="ARBA" id="ARBA00004939"/>
    </source>
</evidence>
<dbReference type="UniPathway" id="UPA00109">
    <property type="reaction ID" value="UER00189"/>
</dbReference>
<feature type="binding site" evidence="13">
    <location>
        <begin position="233"/>
        <end position="234"/>
    </location>
    <ligand>
        <name>substrate</name>
    </ligand>
</feature>
<dbReference type="InterPro" id="IPR000652">
    <property type="entry name" value="Triosephosphate_isomerase"/>
</dbReference>
<comment type="pathway">
    <text evidence="13 14">Carbohydrate degradation; glycolysis; D-glyceraldehyde 3-phosphate from glycerone phosphate: step 1/1.</text>
</comment>
<dbReference type="PANTHER" id="PTHR21139">
    <property type="entry name" value="TRIOSEPHOSPHATE ISOMERASE"/>
    <property type="match status" value="1"/>
</dbReference>
<feature type="binding site" evidence="13">
    <location>
        <position position="173"/>
    </location>
    <ligand>
        <name>substrate</name>
    </ligand>
</feature>
<dbReference type="NCBIfam" id="TIGR00419">
    <property type="entry name" value="tim"/>
    <property type="match status" value="1"/>
</dbReference>
<evidence type="ECO:0000256" key="8">
    <source>
        <dbReference type="ARBA" id="ARBA00022432"/>
    </source>
</evidence>
<gene>
    <name evidence="13" type="primary">tpiA</name>
    <name evidence="15" type="ORF">BJP41_00245</name>
    <name evidence="16" type="ORF">BJP43_00245</name>
</gene>
<dbReference type="InterPro" id="IPR022896">
    <property type="entry name" value="TrioseP_Isoase_bac/euk"/>
</dbReference>
<dbReference type="EMBL" id="CP017613">
    <property type="protein sequence ID" value="ATW32961.1"/>
    <property type="molecule type" value="Genomic_DNA"/>
</dbReference>
<evidence type="ECO:0000256" key="9">
    <source>
        <dbReference type="ARBA" id="ARBA00022490"/>
    </source>
</evidence>
<dbReference type="Pfam" id="PF00121">
    <property type="entry name" value="TIM"/>
    <property type="match status" value="1"/>
</dbReference>
<dbReference type="Gene3D" id="3.20.20.70">
    <property type="entry name" value="Aldolase class I"/>
    <property type="match status" value="1"/>
</dbReference>
<dbReference type="GO" id="GO:0019563">
    <property type="term" value="P:glycerol catabolic process"/>
    <property type="evidence" value="ECO:0007669"/>
    <property type="project" value="TreeGrafter"/>
</dbReference>
<evidence type="ECO:0000313" key="18">
    <source>
        <dbReference type="Proteomes" id="UP000230008"/>
    </source>
</evidence>
<dbReference type="PROSITE" id="PS51440">
    <property type="entry name" value="TIM_2"/>
    <property type="match status" value="1"/>
</dbReference>
<dbReference type="Proteomes" id="UP000230008">
    <property type="component" value="Chromosome"/>
</dbReference>
<comment type="function">
    <text evidence="12 13">Involved in the gluconeogenesis. Catalyzes stereospecifically the conversion of dihydroxyacetone phosphate (DHAP) to D-glyceraldehyde-3-phosphate (G3P).</text>
</comment>
<protein>
    <recommendedName>
        <fullName evidence="7 13">Triosephosphate isomerase</fullName>
        <shortName evidence="13">TIM</shortName>
        <shortName evidence="13">TPI</shortName>
        <ecNumber evidence="6 13">5.3.1.1</ecNumber>
    </recommendedName>
    <alternativeName>
        <fullName evidence="13">Triose-phosphate isomerase</fullName>
    </alternativeName>
</protein>
<evidence type="ECO:0000313" key="17">
    <source>
        <dbReference type="Proteomes" id="UP000229055"/>
    </source>
</evidence>
<dbReference type="FunFam" id="3.20.20.70:FF:000020">
    <property type="entry name" value="Triosephosphate isomerase"/>
    <property type="match status" value="1"/>
</dbReference>
<dbReference type="RefSeq" id="WP_100095938.1">
    <property type="nucleotide sequence ID" value="NZ_CADIJJ010000001.1"/>
</dbReference>
<dbReference type="UniPathway" id="UPA00138"/>
<reference evidence="17 18" key="1">
    <citation type="submission" date="2016-10" db="EMBL/GenBank/DDBJ databases">
        <authorList>
            <person name="Chevignon G."/>
        </authorList>
    </citation>
    <scope>NUCLEOTIDE SEQUENCE [LARGE SCALE GENOMIC DNA]</scope>
    <source>
        <strain evidence="18">A2C</strain>
        <strain evidence="17">ZA17</strain>
    </source>
</reference>
<accession>A0A2D3T5K4</accession>
<evidence type="ECO:0000256" key="6">
    <source>
        <dbReference type="ARBA" id="ARBA00011940"/>
    </source>
</evidence>
<dbReference type="AlphaFoldDB" id="A0A2D3T5K4"/>
<comment type="subcellular location">
    <subcellularLocation>
        <location evidence="13 14">Cytoplasm</location>
    </subcellularLocation>
</comment>
<dbReference type="EC" id="5.3.1.1" evidence="6 13"/>
<dbReference type="PANTHER" id="PTHR21139:SF42">
    <property type="entry name" value="TRIOSEPHOSPHATE ISOMERASE"/>
    <property type="match status" value="1"/>
</dbReference>
<reference evidence="15" key="3">
    <citation type="journal article" date="2018" name="Genome Biol. Evol.">
        <title>Culture-Facilitated Comparative Genomics of the Facultative Symbiont Hamiltonella defensa.</title>
        <authorList>
            <person name="Chevignon G."/>
            <person name="Boyd B.M."/>
            <person name="Brandt J.W."/>
            <person name="Oliver K.M."/>
            <person name="Strand M.R."/>
        </authorList>
    </citation>
    <scope>NUCLEOTIDE SEQUENCE</scope>
    <source>
        <strain evidence="15">A2C</strain>
        <strain evidence="16">ZA17</strain>
    </source>
</reference>
<dbReference type="Proteomes" id="UP000229055">
    <property type="component" value="Chromosome"/>
</dbReference>
<feature type="active site" description="Electrophile" evidence="13">
    <location>
        <position position="95"/>
    </location>
</feature>
<keyword evidence="9 13" id="KW-0963">Cytoplasm</keyword>
<evidence type="ECO:0000256" key="13">
    <source>
        <dbReference type="HAMAP-Rule" id="MF_00147"/>
    </source>
</evidence>
<organism evidence="15 18">
    <name type="scientific">Candidatus Williamhamiltonella defendens</name>
    <dbReference type="NCBI Taxonomy" id="138072"/>
    <lineage>
        <taxon>Bacteria</taxon>
        <taxon>Pseudomonadati</taxon>
        <taxon>Pseudomonadota</taxon>
        <taxon>Gammaproteobacteria</taxon>
        <taxon>Enterobacterales</taxon>
        <taxon>Enterobacteriaceae</taxon>
        <taxon>aphid secondary symbionts</taxon>
        <taxon>Candidatus Williamhamiltonella</taxon>
    </lineage>
</organism>
<dbReference type="GO" id="GO:0006094">
    <property type="term" value="P:gluconeogenesis"/>
    <property type="evidence" value="ECO:0007669"/>
    <property type="project" value="UniProtKB-UniRule"/>
</dbReference>
<evidence type="ECO:0000256" key="2">
    <source>
        <dbReference type="ARBA" id="ARBA00004742"/>
    </source>
</evidence>
<dbReference type="PROSITE" id="PS00171">
    <property type="entry name" value="TIM_1"/>
    <property type="match status" value="1"/>
</dbReference>
<dbReference type="HAMAP" id="MF_00147_B">
    <property type="entry name" value="TIM_B"/>
    <property type="match status" value="1"/>
</dbReference>
<dbReference type="InterPro" id="IPR035990">
    <property type="entry name" value="TIM_sf"/>
</dbReference>
<evidence type="ECO:0000313" key="16">
    <source>
        <dbReference type="EMBL" id="ATW32961.1"/>
    </source>
</evidence>
<dbReference type="CDD" id="cd00311">
    <property type="entry name" value="TIM"/>
    <property type="match status" value="1"/>
</dbReference>
<evidence type="ECO:0000313" key="15">
    <source>
        <dbReference type="EMBL" id="ATW30587.1"/>
    </source>
</evidence>
<reference evidence="17 18" key="2">
    <citation type="submission" date="2017-11" db="EMBL/GenBank/DDBJ databases">
        <title>PacBio sequencing of new strain of the secondary endosymbiont Candidatus Hamiltonella defensa.</title>
        <authorList>
            <person name="Strand M.R."/>
            <person name="Oliver K."/>
        </authorList>
    </citation>
    <scope>NUCLEOTIDE SEQUENCE [LARGE SCALE GENOMIC DNA]</scope>
    <source>
        <strain evidence="18">A2C</strain>
        <strain evidence="17">ZA17</strain>
    </source>
</reference>
<sequence>MRRSLIMGNWKLNGSLSMLAEFITSLSDQIDALKMCDIAIAPPAVYLHEAKKQLKNDRISLAAQNVDFNTGGAFTGELSPQMLKEVGAKYVIIGHSERRSYHQETNEGIAKKFALLKETGLIPVLCIGESETENAQGLTQTICAKQLDAILAKCGPDAFKNSVIAYEPIWAIGTGKAATASEAQKVHAFIRQHVSKGKDEIAETVIIQYGGSVNASNADEFFAEKDIDGALVGGASLKVNDFLKIAQSAVAAKTF</sequence>
<dbReference type="SUPFAM" id="SSF51351">
    <property type="entry name" value="Triosephosphate isomerase (TIM)"/>
    <property type="match status" value="1"/>
</dbReference>
<dbReference type="GO" id="GO:0004807">
    <property type="term" value="F:triose-phosphate isomerase activity"/>
    <property type="evidence" value="ECO:0007669"/>
    <property type="project" value="UniProtKB-UniRule"/>
</dbReference>
<comment type="catalytic activity">
    <reaction evidence="1 13 14">
        <text>D-glyceraldehyde 3-phosphate = dihydroxyacetone phosphate</text>
        <dbReference type="Rhea" id="RHEA:18585"/>
        <dbReference type="ChEBI" id="CHEBI:57642"/>
        <dbReference type="ChEBI" id="CHEBI:59776"/>
        <dbReference type="EC" id="5.3.1.1"/>
    </reaction>
</comment>
<feature type="active site" description="Proton acceptor" evidence="13">
    <location>
        <position position="167"/>
    </location>
</feature>
<keyword evidence="10 13" id="KW-0324">Glycolysis</keyword>
<comment type="pathway">
    <text evidence="3">Carbohydrate metabolism; erythritol degradation.</text>
</comment>
<name>A0A2D3T5K4_9ENTR</name>
<proteinExistence type="inferred from homology"/>
<feature type="binding site" evidence="13">
    <location>
        <begin position="9"/>
        <end position="11"/>
    </location>
    <ligand>
        <name>substrate</name>
    </ligand>
</feature>